<accession>A0A2T2WSA9</accession>
<proteinExistence type="predicted"/>
<dbReference type="EMBL" id="PXYX01000035">
    <property type="protein sequence ID" value="PSR25124.1"/>
    <property type="molecule type" value="Genomic_DNA"/>
</dbReference>
<dbReference type="PANTHER" id="PTHR43072:SF23">
    <property type="entry name" value="UPF0039 PROTEIN C11D3.02C"/>
    <property type="match status" value="1"/>
</dbReference>
<dbReference type="SUPFAM" id="SSF55729">
    <property type="entry name" value="Acyl-CoA N-acyltransferases (Nat)"/>
    <property type="match status" value="1"/>
</dbReference>
<dbReference type="PROSITE" id="PS51186">
    <property type="entry name" value="GNAT"/>
    <property type="match status" value="1"/>
</dbReference>
<dbReference type="Gene3D" id="3.40.630.30">
    <property type="match status" value="1"/>
</dbReference>
<dbReference type="PANTHER" id="PTHR43072">
    <property type="entry name" value="N-ACETYLTRANSFERASE"/>
    <property type="match status" value="1"/>
</dbReference>
<reference evidence="4 5" key="1">
    <citation type="journal article" date="2014" name="BMC Genomics">
        <title>Comparison of environmental and isolate Sulfobacillus genomes reveals diverse carbon, sulfur, nitrogen, and hydrogen metabolisms.</title>
        <authorList>
            <person name="Justice N.B."/>
            <person name="Norman A."/>
            <person name="Brown C.T."/>
            <person name="Singh A."/>
            <person name="Thomas B.C."/>
            <person name="Banfield J.F."/>
        </authorList>
    </citation>
    <scope>NUCLEOTIDE SEQUENCE [LARGE SCALE GENOMIC DNA]</scope>
    <source>
        <strain evidence="4">AMDSBA5</strain>
    </source>
</reference>
<comment type="caution">
    <text evidence="4">The sequence shown here is derived from an EMBL/GenBank/DDBJ whole genome shotgun (WGS) entry which is preliminary data.</text>
</comment>
<evidence type="ECO:0000313" key="4">
    <source>
        <dbReference type="EMBL" id="PSR25124.1"/>
    </source>
</evidence>
<dbReference type="AlphaFoldDB" id="A0A2T2WSA9"/>
<keyword evidence="1 4" id="KW-0808">Transferase</keyword>
<evidence type="ECO:0000259" key="3">
    <source>
        <dbReference type="PROSITE" id="PS51186"/>
    </source>
</evidence>
<sequence>MIRTVLENHKEIGIRLAEEYDLPKIQRIYNQGIADRIATLDAEEKDGAMMRTWWAGHSTRYGVLVAESDQDIVGWASLNPYSSRKAYQGVAELSIYIDRQWRGQGVGRKLLGALEDYARNQGFYKIVLFTFPHNVAGRRLYQRMGYREVGTFYRQGVLDGQYVDILAMEKFIAD</sequence>
<dbReference type="GO" id="GO:0016747">
    <property type="term" value="F:acyltransferase activity, transferring groups other than amino-acyl groups"/>
    <property type="evidence" value="ECO:0007669"/>
    <property type="project" value="InterPro"/>
</dbReference>
<dbReference type="NCBIfam" id="NF040503">
    <property type="entry name" value="resist_ArsN1a"/>
    <property type="match status" value="1"/>
</dbReference>
<dbReference type="CDD" id="cd04301">
    <property type="entry name" value="NAT_SF"/>
    <property type="match status" value="1"/>
</dbReference>
<dbReference type="Pfam" id="PF00583">
    <property type="entry name" value="Acetyltransf_1"/>
    <property type="match status" value="1"/>
</dbReference>
<name>A0A2T2WSA9_SULTH</name>
<evidence type="ECO:0000256" key="2">
    <source>
        <dbReference type="ARBA" id="ARBA00023315"/>
    </source>
</evidence>
<protein>
    <submittedName>
        <fullName evidence="4">GNAT family N-acetyltransferase</fullName>
    </submittedName>
</protein>
<dbReference type="Proteomes" id="UP000242705">
    <property type="component" value="Unassembled WGS sequence"/>
</dbReference>
<evidence type="ECO:0000256" key="1">
    <source>
        <dbReference type="ARBA" id="ARBA00022679"/>
    </source>
</evidence>
<organism evidence="4 5">
    <name type="scientific">Sulfobacillus thermosulfidooxidans</name>
    <dbReference type="NCBI Taxonomy" id="28034"/>
    <lineage>
        <taxon>Bacteria</taxon>
        <taxon>Bacillati</taxon>
        <taxon>Bacillota</taxon>
        <taxon>Clostridia</taxon>
        <taxon>Eubacteriales</taxon>
        <taxon>Clostridiales Family XVII. Incertae Sedis</taxon>
        <taxon>Sulfobacillus</taxon>
    </lineage>
</organism>
<dbReference type="InterPro" id="IPR000182">
    <property type="entry name" value="GNAT_dom"/>
</dbReference>
<gene>
    <name evidence="4" type="ORF">C7B47_12865</name>
</gene>
<feature type="domain" description="N-acetyltransferase" evidence="3">
    <location>
        <begin position="12"/>
        <end position="169"/>
    </location>
</feature>
<dbReference type="InterPro" id="IPR016181">
    <property type="entry name" value="Acyl_CoA_acyltransferase"/>
</dbReference>
<evidence type="ECO:0000313" key="5">
    <source>
        <dbReference type="Proteomes" id="UP000242705"/>
    </source>
</evidence>
<keyword evidence="2" id="KW-0012">Acyltransferase</keyword>